<dbReference type="InterPro" id="IPR011990">
    <property type="entry name" value="TPR-like_helical_dom_sf"/>
</dbReference>
<dbReference type="InterPro" id="IPR056125">
    <property type="entry name" value="DUF7708"/>
</dbReference>
<evidence type="ECO:0000259" key="4">
    <source>
        <dbReference type="Pfam" id="PF24883"/>
    </source>
</evidence>
<evidence type="ECO:0000313" key="6">
    <source>
        <dbReference type="Proteomes" id="UP000275385"/>
    </source>
</evidence>
<sequence>MTVVSGGDAELWREAVQQHNAGLRNGSSNPKYINLGDPNNSPNSPTVNAQELMSTALKSYQKLAKRRGLLATTLIQIYSAVRRYSRAIDVFVQSDPTVASLVWGSVRVLLEIGEEEERASRIAGEGILEILRHVGRWEQISTISKTLSSTRIRNAVITLYTRVIDFLQSSTRWLRRGRIGRLGISIFQSKADKFEGKLKEMRNAADLVDKELQTQGTYRSLDSLDKILQDTHLIMGKVERAMSHVEYLSNQSSQWDLEAQLKLVQENTNHTRKDISNELKALPQLVTNTILDQMQGTMDLTRAKEWLLLGIVEGAPPNPYAESTCDWLLRHPSYMTWDHSSEETVLWVQGLPGRGKSVIAGYLHEHLGAAWPSSLFYRFQRSSSAARLTLADFAISLMYQLLRRLSCAPPTTGPYGELQNLSSMFPLGPQHVPFKMIWTTATALLGGLGHRVSIIIDALDECSFERRNPSAVSSLLGDLVGALRITNSKLVILSRPEAIFSTVAANSLSIQLTEDLLVSDIETFARREFEQLQLPNSYREKILQHVRQSCHGSFRWTEMVLDYLGQSLQMKDFETRLNTLPPSIEALYRQSLLDSAQQLDGSELQCRNELLSSIFRAQRPLKTTEIADAFKLRPEKAEAIICDLCKPLASSYCGFLQFTHPSVREFFDVHASTNDLSLGLSLADAHGLLAEKCLSCLLEEQYASLDRIGTYLLANTTATTTVGVDAKPSDGCFYDYASRFWDFHLVRATKPTVKLIQQANDFLMSLHFSYWSEYTRLDCGQLVRVCGAFGSLKSWHKRLPSQDQALAHLEGYFNSPYRLLSSAFESRYGNSVCVWLAKMGEGEYYFNMAMTKEAGTLREEVFPALKELLGPLHALTLRAKAEFACSKMFRGDMRAARELYTSVADVQLSMHGENSLQYLETLIWKGQSEYYMTDFASAATTWAMTLAGFLKVVGPDRWQYLATQMWYARCLSYMGQLDLALELLQSVVQRRRELFGPGDTFANFVHLNVAEVQLLLRHNQEAVTTIQDLIAWRRETYPIANNVRLDAEIALSFAYQAIGMHEAALSILQEIEQVVDLNDRFHQGCQITHIKGIILAKQGSRNQAINLLQEKVIQTKEDQNNRALLWICLDLATLLRSRGADGDEDQASANFDNLVKDVSDKSQPSIPGEPDPPRLLAVAERALRLLRVRRQAEARKVLDEEAVDWCRPSDLWLWTGGSFCRDAIQMNAT</sequence>
<dbReference type="EMBL" id="QVQW01000030">
    <property type="protein sequence ID" value="RKU44525.1"/>
    <property type="molecule type" value="Genomic_DNA"/>
</dbReference>
<dbReference type="SUPFAM" id="SSF48452">
    <property type="entry name" value="TPR-like"/>
    <property type="match status" value="1"/>
</dbReference>
<evidence type="ECO:0000259" key="3">
    <source>
        <dbReference type="Pfam" id="PF24809"/>
    </source>
</evidence>
<proteinExistence type="predicted"/>
<dbReference type="Proteomes" id="UP000275385">
    <property type="component" value="Unassembled WGS sequence"/>
</dbReference>
<accession>A0A420Y9I1</accession>
<dbReference type="Pfam" id="PF24809">
    <property type="entry name" value="DUF7708"/>
    <property type="match status" value="1"/>
</dbReference>
<dbReference type="PANTHER" id="PTHR10039">
    <property type="entry name" value="AMELOGENIN"/>
    <property type="match status" value="1"/>
</dbReference>
<feature type="domain" description="DUF7708" evidence="3">
    <location>
        <begin position="75"/>
        <end position="214"/>
    </location>
</feature>
<dbReference type="SUPFAM" id="SSF52540">
    <property type="entry name" value="P-loop containing nucleoside triphosphate hydrolases"/>
    <property type="match status" value="1"/>
</dbReference>
<reference evidence="5 6" key="1">
    <citation type="submission" date="2018-08" db="EMBL/GenBank/DDBJ databases">
        <title>Draft genome of the lignicolous fungus Coniochaeta pulveracea.</title>
        <authorList>
            <person name="Borstlap C.J."/>
            <person name="De Witt R.N."/>
            <person name="Botha A."/>
            <person name="Volschenk H."/>
        </authorList>
    </citation>
    <scope>NUCLEOTIDE SEQUENCE [LARGE SCALE GENOMIC DNA]</scope>
    <source>
        <strain evidence="5 6">CAB683</strain>
    </source>
</reference>
<protein>
    <submittedName>
        <fullName evidence="5">Uncharacterized protein</fullName>
    </submittedName>
</protein>
<feature type="region of interest" description="Disordered" evidence="2">
    <location>
        <begin position="22"/>
        <end position="45"/>
    </location>
</feature>
<dbReference type="PANTHER" id="PTHR10039:SF14">
    <property type="entry name" value="NACHT DOMAIN-CONTAINING PROTEIN"/>
    <property type="match status" value="1"/>
</dbReference>
<dbReference type="OrthoDB" id="21416at2759"/>
<keyword evidence="1" id="KW-0677">Repeat</keyword>
<feature type="domain" description="Nephrocystin 3-like N-terminal" evidence="4">
    <location>
        <begin position="324"/>
        <end position="495"/>
    </location>
</feature>
<keyword evidence="6" id="KW-1185">Reference proteome</keyword>
<name>A0A420Y9I1_9PEZI</name>
<evidence type="ECO:0000313" key="5">
    <source>
        <dbReference type="EMBL" id="RKU44525.1"/>
    </source>
</evidence>
<gene>
    <name evidence="5" type="ORF">DL546_006942</name>
</gene>
<evidence type="ECO:0000256" key="2">
    <source>
        <dbReference type="SAM" id="MobiDB-lite"/>
    </source>
</evidence>
<comment type="caution">
    <text evidence="5">The sequence shown here is derived from an EMBL/GenBank/DDBJ whole genome shotgun (WGS) entry which is preliminary data.</text>
</comment>
<dbReference type="Pfam" id="PF24883">
    <property type="entry name" value="NPHP3_N"/>
    <property type="match status" value="1"/>
</dbReference>
<evidence type="ECO:0000256" key="1">
    <source>
        <dbReference type="ARBA" id="ARBA00022737"/>
    </source>
</evidence>
<organism evidence="5 6">
    <name type="scientific">Coniochaeta pulveracea</name>
    <dbReference type="NCBI Taxonomy" id="177199"/>
    <lineage>
        <taxon>Eukaryota</taxon>
        <taxon>Fungi</taxon>
        <taxon>Dikarya</taxon>
        <taxon>Ascomycota</taxon>
        <taxon>Pezizomycotina</taxon>
        <taxon>Sordariomycetes</taxon>
        <taxon>Sordariomycetidae</taxon>
        <taxon>Coniochaetales</taxon>
        <taxon>Coniochaetaceae</taxon>
        <taxon>Coniochaeta</taxon>
    </lineage>
</organism>
<dbReference type="STRING" id="177199.A0A420Y9I1"/>
<dbReference type="AlphaFoldDB" id="A0A420Y9I1"/>
<dbReference type="InterPro" id="IPR056884">
    <property type="entry name" value="NPHP3-like_N"/>
</dbReference>
<dbReference type="Gene3D" id="1.25.40.10">
    <property type="entry name" value="Tetratricopeptide repeat domain"/>
    <property type="match status" value="2"/>
</dbReference>
<dbReference type="InterPro" id="IPR027417">
    <property type="entry name" value="P-loop_NTPase"/>
</dbReference>